<dbReference type="PANTHER" id="PTHR43736:SF1">
    <property type="entry name" value="DIHYDRONEOPTERIN TRIPHOSPHATE DIPHOSPHATASE"/>
    <property type="match status" value="1"/>
</dbReference>
<dbReference type="PRINTS" id="PR00502">
    <property type="entry name" value="NUDIXFAMILY"/>
</dbReference>
<evidence type="ECO:0000256" key="2">
    <source>
        <dbReference type="ARBA" id="ARBA00022801"/>
    </source>
</evidence>
<dbReference type="InterPro" id="IPR020084">
    <property type="entry name" value="NUDIX_hydrolase_CS"/>
</dbReference>
<dbReference type="Proteomes" id="UP000705379">
    <property type="component" value="Unassembled WGS sequence"/>
</dbReference>
<organism evidence="5 6">
    <name type="scientific">Roseibium polysiphoniae</name>
    <dbReference type="NCBI Taxonomy" id="2571221"/>
    <lineage>
        <taxon>Bacteria</taxon>
        <taxon>Pseudomonadati</taxon>
        <taxon>Pseudomonadota</taxon>
        <taxon>Alphaproteobacteria</taxon>
        <taxon>Hyphomicrobiales</taxon>
        <taxon>Stappiaceae</taxon>
        <taxon>Roseibium</taxon>
    </lineage>
</organism>
<accession>A0A944GU66</accession>
<dbReference type="PROSITE" id="PS00893">
    <property type="entry name" value="NUDIX_BOX"/>
    <property type="match status" value="1"/>
</dbReference>
<dbReference type="GO" id="GO:0016787">
    <property type="term" value="F:hydrolase activity"/>
    <property type="evidence" value="ECO:0007669"/>
    <property type="project" value="UniProtKB-KW"/>
</dbReference>
<evidence type="ECO:0000256" key="3">
    <source>
        <dbReference type="RuleBase" id="RU003476"/>
    </source>
</evidence>
<evidence type="ECO:0000313" key="6">
    <source>
        <dbReference type="Proteomes" id="UP000705379"/>
    </source>
</evidence>
<dbReference type="Gene3D" id="3.90.79.10">
    <property type="entry name" value="Nucleoside Triphosphate Pyrophosphohydrolase"/>
    <property type="match status" value="1"/>
</dbReference>
<keyword evidence="2 3" id="KW-0378">Hydrolase</keyword>
<dbReference type="InterPro" id="IPR015797">
    <property type="entry name" value="NUDIX_hydrolase-like_dom_sf"/>
</dbReference>
<dbReference type="EMBL" id="QTKU01000003">
    <property type="protein sequence ID" value="MBS8261261.1"/>
    <property type="molecule type" value="Genomic_DNA"/>
</dbReference>
<evidence type="ECO:0000313" key="5">
    <source>
        <dbReference type="EMBL" id="MBS8261261.1"/>
    </source>
</evidence>
<gene>
    <name evidence="5" type="ORF">DYI23_13640</name>
</gene>
<dbReference type="Pfam" id="PF00293">
    <property type="entry name" value="NUDIX"/>
    <property type="match status" value="1"/>
</dbReference>
<sequence>MQIPRLYPPIPLLGVSVLCYRGDDVLLIKRSKPPYPEHWSLPGGLVDVGEPLKEAAERELREETGVLADIDVPRETFDSIERDEDGRVRSHFVLAVFCGQYLSGNVLAGDDAMDARWLGCAALQDLLTTPGTPERVQRLLDRR</sequence>
<comment type="similarity">
    <text evidence="3">Belongs to the Nudix hydrolase family.</text>
</comment>
<dbReference type="RefSeq" id="WP_213216682.1">
    <property type="nucleotide sequence ID" value="NZ_QTKU01000003.1"/>
</dbReference>
<reference evidence="5" key="1">
    <citation type="submission" date="2018-08" db="EMBL/GenBank/DDBJ databases">
        <authorList>
            <person name="Jin W."/>
            <person name="Wang H."/>
            <person name="Yang Y."/>
            <person name="Li M."/>
            <person name="Liu J."/>
        </authorList>
    </citation>
    <scope>NUCLEOTIDE SEQUENCE</scope>
    <source>
        <strain evidence="5">AESS21</strain>
    </source>
</reference>
<protein>
    <submittedName>
        <fullName evidence="5">NUDIX domain-containing protein</fullName>
    </submittedName>
</protein>
<evidence type="ECO:0000256" key="1">
    <source>
        <dbReference type="ARBA" id="ARBA00001946"/>
    </source>
</evidence>
<name>A0A944GU66_9HYPH</name>
<evidence type="ECO:0000259" key="4">
    <source>
        <dbReference type="PROSITE" id="PS51462"/>
    </source>
</evidence>
<dbReference type="InterPro" id="IPR020476">
    <property type="entry name" value="Nudix_hydrolase"/>
</dbReference>
<dbReference type="PANTHER" id="PTHR43736">
    <property type="entry name" value="ADP-RIBOSE PYROPHOSPHATASE"/>
    <property type="match status" value="1"/>
</dbReference>
<reference evidence="5" key="2">
    <citation type="journal article" date="2021" name="Microorganisms">
        <title>Bacterial Dimethylsulfoniopropionate Biosynthesis in the East China Sea.</title>
        <authorList>
            <person name="Liu J."/>
            <person name="Zhang Y."/>
            <person name="Liu J."/>
            <person name="Zhong H."/>
            <person name="Williams B.T."/>
            <person name="Zheng Y."/>
            <person name="Curson A.R.J."/>
            <person name="Sun C."/>
            <person name="Sun H."/>
            <person name="Song D."/>
            <person name="Wagner Mackenzie B."/>
            <person name="Bermejo Martinez A."/>
            <person name="Todd J.D."/>
            <person name="Zhang X.H."/>
        </authorList>
    </citation>
    <scope>NUCLEOTIDE SEQUENCE</scope>
    <source>
        <strain evidence="5">AESS21</strain>
    </source>
</reference>
<comment type="caution">
    <text evidence="5">The sequence shown here is derived from an EMBL/GenBank/DDBJ whole genome shotgun (WGS) entry which is preliminary data.</text>
</comment>
<dbReference type="InterPro" id="IPR000086">
    <property type="entry name" value="NUDIX_hydrolase_dom"/>
</dbReference>
<dbReference type="CDD" id="cd04673">
    <property type="entry name" value="NUDIX_ADPRase"/>
    <property type="match status" value="1"/>
</dbReference>
<dbReference type="AlphaFoldDB" id="A0A944GU66"/>
<proteinExistence type="inferred from homology"/>
<feature type="domain" description="Nudix hydrolase" evidence="4">
    <location>
        <begin position="10"/>
        <end position="141"/>
    </location>
</feature>
<dbReference type="SUPFAM" id="SSF55811">
    <property type="entry name" value="Nudix"/>
    <property type="match status" value="1"/>
</dbReference>
<dbReference type="PROSITE" id="PS51462">
    <property type="entry name" value="NUDIX"/>
    <property type="match status" value="1"/>
</dbReference>
<comment type="cofactor">
    <cofactor evidence="1">
        <name>Mg(2+)</name>
        <dbReference type="ChEBI" id="CHEBI:18420"/>
    </cofactor>
</comment>